<accession>A0A1G4MFU6</accession>
<comment type="pathway">
    <text evidence="2">Glycolipid biosynthesis; glycosylphosphatidylinositol-anchor biosynthesis.</text>
</comment>
<feature type="transmembrane region" description="Helical" evidence="10">
    <location>
        <begin position="196"/>
        <end position="215"/>
    </location>
</feature>
<proteinExistence type="inferred from homology"/>
<organism evidence="11 12">
    <name type="scientific">Lachancea fermentati</name>
    <name type="common">Zygosaccharomyces fermentati</name>
    <dbReference type="NCBI Taxonomy" id="4955"/>
    <lineage>
        <taxon>Eukaryota</taxon>
        <taxon>Fungi</taxon>
        <taxon>Dikarya</taxon>
        <taxon>Ascomycota</taxon>
        <taxon>Saccharomycotina</taxon>
        <taxon>Saccharomycetes</taxon>
        <taxon>Saccharomycetales</taxon>
        <taxon>Saccharomycetaceae</taxon>
        <taxon>Lachancea</taxon>
    </lineage>
</organism>
<dbReference type="STRING" id="4955.A0A1G4MFU6"/>
<dbReference type="GO" id="GO:0006506">
    <property type="term" value="P:GPI anchor biosynthetic process"/>
    <property type="evidence" value="ECO:0007669"/>
    <property type="project" value="UniProtKB-UniPathway"/>
</dbReference>
<feature type="transmembrane region" description="Helical" evidence="10">
    <location>
        <begin position="99"/>
        <end position="128"/>
    </location>
</feature>
<dbReference type="OrthoDB" id="17366at2759"/>
<keyword evidence="9 10" id="KW-0472">Membrane</keyword>
<dbReference type="Pfam" id="PF06699">
    <property type="entry name" value="PIG-F"/>
    <property type="match status" value="1"/>
</dbReference>
<evidence type="ECO:0000313" key="11">
    <source>
        <dbReference type="EMBL" id="SCW02720.1"/>
    </source>
</evidence>
<dbReference type="AlphaFoldDB" id="A0A1G4MFU6"/>
<comment type="similarity">
    <text evidence="3">Belongs to the PIGF family.</text>
</comment>
<keyword evidence="6 10" id="KW-0812">Transmembrane</keyword>
<keyword evidence="5" id="KW-0337">GPI-anchor biosynthesis</keyword>
<name>A0A1G4MFU6_LACFM</name>
<evidence type="ECO:0000313" key="12">
    <source>
        <dbReference type="Proteomes" id="UP000190831"/>
    </source>
</evidence>
<gene>
    <name evidence="11" type="ORF">LAFE_0F12794G</name>
</gene>
<keyword evidence="7" id="KW-0256">Endoplasmic reticulum</keyword>
<dbReference type="Proteomes" id="UP000190831">
    <property type="component" value="Chromosome F"/>
</dbReference>
<dbReference type="EMBL" id="LT598490">
    <property type="protein sequence ID" value="SCW02720.1"/>
    <property type="molecule type" value="Genomic_DNA"/>
</dbReference>
<evidence type="ECO:0000256" key="1">
    <source>
        <dbReference type="ARBA" id="ARBA00004477"/>
    </source>
</evidence>
<evidence type="ECO:0000256" key="10">
    <source>
        <dbReference type="SAM" id="Phobius"/>
    </source>
</evidence>
<protein>
    <recommendedName>
        <fullName evidence="4">Glycosylphosphatidylinositol anchor biosynthesis protein 11</fullName>
    </recommendedName>
</protein>
<dbReference type="InterPro" id="IPR009580">
    <property type="entry name" value="GPI_biosynthesis_protein_Pig-F"/>
</dbReference>
<feature type="transmembrane region" description="Helical" evidence="10">
    <location>
        <begin position="170"/>
        <end position="189"/>
    </location>
</feature>
<comment type="subcellular location">
    <subcellularLocation>
        <location evidence="1">Endoplasmic reticulum membrane</location>
        <topology evidence="1">Multi-pass membrane protein</topology>
    </subcellularLocation>
</comment>
<evidence type="ECO:0000256" key="8">
    <source>
        <dbReference type="ARBA" id="ARBA00022989"/>
    </source>
</evidence>
<evidence type="ECO:0000256" key="2">
    <source>
        <dbReference type="ARBA" id="ARBA00004687"/>
    </source>
</evidence>
<evidence type="ECO:0000256" key="9">
    <source>
        <dbReference type="ARBA" id="ARBA00023136"/>
    </source>
</evidence>
<feature type="transmembrane region" description="Helical" evidence="10">
    <location>
        <begin position="140"/>
        <end position="158"/>
    </location>
</feature>
<evidence type="ECO:0000256" key="5">
    <source>
        <dbReference type="ARBA" id="ARBA00022502"/>
    </source>
</evidence>
<dbReference type="OMA" id="FNCDFKV"/>
<evidence type="ECO:0000256" key="6">
    <source>
        <dbReference type="ARBA" id="ARBA00022692"/>
    </source>
</evidence>
<evidence type="ECO:0000256" key="7">
    <source>
        <dbReference type="ARBA" id="ARBA00022824"/>
    </source>
</evidence>
<dbReference type="GO" id="GO:0005789">
    <property type="term" value="C:endoplasmic reticulum membrane"/>
    <property type="evidence" value="ECO:0007669"/>
    <property type="project" value="UniProtKB-SubCell"/>
</dbReference>
<sequence length="218" mass="24971">MPVKRRSMPKKTVSFSDDETLIRTRQLNGKKMPVDHYNPPVYVRKTLLTVPFHLLPLLYHFIKCSDNYDVAKLLCFLIPLQSLYLIFQFNRSTVYGNKILKIHFGLLFISLAASLLLTLPCMAMIILLGAPMTQLLKETWILAAHCCFLAYPAVYSVFNCDFKVGIFKKYFVSIALGCWISCVVLPLDWDRDWQEWPIPIVVGAYLGAFVGYPACSYI</sequence>
<evidence type="ECO:0000256" key="4">
    <source>
        <dbReference type="ARBA" id="ARBA00020927"/>
    </source>
</evidence>
<keyword evidence="8 10" id="KW-1133">Transmembrane helix</keyword>
<evidence type="ECO:0000256" key="3">
    <source>
        <dbReference type="ARBA" id="ARBA00007978"/>
    </source>
</evidence>
<dbReference type="UniPathway" id="UPA00196"/>
<keyword evidence="12" id="KW-1185">Reference proteome</keyword>
<reference evidence="12" key="1">
    <citation type="submission" date="2016-03" db="EMBL/GenBank/DDBJ databases">
        <authorList>
            <person name="Devillers H."/>
        </authorList>
    </citation>
    <scope>NUCLEOTIDE SEQUENCE [LARGE SCALE GENOMIC DNA]</scope>
</reference>